<dbReference type="InterPro" id="IPR055446">
    <property type="entry name" value="RecD2_N_OB"/>
</dbReference>
<dbReference type="Pfam" id="PF18335">
    <property type="entry name" value="SH3_13"/>
    <property type="match status" value="1"/>
</dbReference>
<evidence type="ECO:0000313" key="6">
    <source>
        <dbReference type="Proteomes" id="UP000838102"/>
    </source>
</evidence>
<feature type="binding site" evidence="3">
    <location>
        <begin position="356"/>
        <end position="360"/>
    </location>
    <ligand>
        <name>ATP</name>
        <dbReference type="ChEBI" id="CHEBI:30616"/>
    </ligand>
</feature>
<evidence type="ECO:0000256" key="1">
    <source>
        <dbReference type="ARBA" id="ARBA00022741"/>
    </source>
</evidence>
<reference evidence="5" key="1">
    <citation type="submission" date="2022-03" db="EMBL/GenBank/DDBJ databases">
        <authorList>
            <person name="Hettiarachchi G."/>
        </authorList>
    </citation>
    <scope>NUCLEOTIDE SEQUENCE</scope>
    <source>
        <strain evidence="5">LMG 32447</strain>
    </source>
</reference>
<feature type="domain" description="AAA+ ATPase" evidence="4">
    <location>
        <begin position="345"/>
        <end position="500"/>
    </location>
</feature>
<dbReference type="Pfam" id="PF14490">
    <property type="entry name" value="HHH_RecD2"/>
    <property type="match status" value="1"/>
</dbReference>
<comment type="catalytic activity">
    <reaction evidence="3">
        <text>ATP + H2O = ADP + phosphate + H(+)</text>
        <dbReference type="Rhea" id="RHEA:13065"/>
        <dbReference type="ChEBI" id="CHEBI:15377"/>
        <dbReference type="ChEBI" id="CHEBI:15378"/>
        <dbReference type="ChEBI" id="CHEBI:30616"/>
        <dbReference type="ChEBI" id="CHEBI:43474"/>
        <dbReference type="ChEBI" id="CHEBI:456216"/>
        <dbReference type="EC" id="5.6.2.3"/>
    </reaction>
</comment>
<dbReference type="HAMAP" id="MF_01488">
    <property type="entry name" value="RecD2"/>
    <property type="match status" value="1"/>
</dbReference>
<evidence type="ECO:0000259" key="4">
    <source>
        <dbReference type="SMART" id="SM00382"/>
    </source>
</evidence>
<dbReference type="InterPro" id="IPR050534">
    <property type="entry name" value="Coronavir_polyprotein_1ab"/>
</dbReference>
<dbReference type="Pfam" id="PF23139">
    <property type="entry name" value="OB_YrrC"/>
    <property type="match status" value="1"/>
</dbReference>
<dbReference type="GO" id="GO:0003678">
    <property type="term" value="F:DNA helicase activity"/>
    <property type="evidence" value="ECO:0007669"/>
    <property type="project" value="UniProtKB-EC"/>
</dbReference>
<dbReference type="Gene3D" id="2.30.30.940">
    <property type="match status" value="1"/>
</dbReference>
<keyword evidence="3" id="KW-0413">Isomerase</keyword>
<proteinExistence type="inferred from homology"/>
<dbReference type="RefSeq" id="WP_248706329.1">
    <property type="nucleotide sequence ID" value="NZ_CAKOET010000004.1"/>
</dbReference>
<dbReference type="Gene3D" id="1.10.10.2220">
    <property type="match status" value="1"/>
</dbReference>
<dbReference type="InterPro" id="IPR041451">
    <property type="entry name" value="RecD2_SH13"/>
</dbReference>
<accession>A0ABN8HCX9</accession>
<dbReference type="EC" id="5.6.2.3" evidence="3"/>
<organism evidence="5 6">
    <name type="scientific">Convivina praedatoris</name>
    <dbReference type="NCBI Taxonomy" id="2880963"/>
    <lineage>
        <taxon>Bacteria</taxon>
        <taxon>Bacillati</taxon>
        <taxon>Bacillota</taxon>
        <taxon>Bacilli</taxon>
        <taxon>Lactobacillales</taxon>
        <taxon>Lactobacillaceae</taxon>
        <taxon>Convivina</taxon>
    </lineage>
</organism>
<dbReference type="InterPro" id="IPR003593">
    <property type="entry name" value="AAA+_ATPase"/>
</dbReference>
<evidence type="ECO:0000313" key="5">
    <source>
        <dbReference type="EMBL" id="CAH1854771.1"/>
    </source>
</evidence>
<dbReference type="CDD" id="cd18809">
    <property type="entry name" value="SF1_C_RecD"/>
    <property type="match status" value="1"/>
</dbReference>
<comment type="function">
    <text evidence="3">DNA-dependent ATPase and ATP-dependent 5'-3' DNA helicase. Has no activity on blunt DNA or DNA with 3'-overhangs, requires at least 10 bases of 5'-ssDNA for helicase activity.</text>
</comment>
<keyword evidence="6" id="KW-1185">Reference proteome</keyword>
<comment type="similarity">
    <text evidence="3">Belongs to the RecD family. RecD2 subfamily.</text>
</comment>
<keyword evidence="2 3" id="KW-0067">ATP-binding</keyword>
<dbReference type="PANTHER" id="PTHR43788">
    <property type="entry name" value="DNA2/NAM7 HELICASE FAMILY MEMBER"/>
    <property type="match status" value="1"/>
</dbReference>
<dbReference type="SMART" id="SM00382">
    <property type="entry name" value="AAA"/>
    <property type="match status" value="1"/>
</dbReference>
<gene>
    <name evidence="3 5" type="primary">recD2</name>
    <name evidence="5" type="ORF">LMG032447_00939</name>
</gene>
<dbReference type="InterPro" id="IPR029493">
    <property type="entry name" value="RecD2-like_HHH"/>
</dbReference>
<dbReference type="NCBIfam" id="TIGR01448">
    <property type="entry name" value="recD_rel"/>
    <property type="match status" value="1"/>
</dbReference>
<comment type="caution">
    <text evidence="5">The sequence shown here is derived from an EMBL/GenBank/DDBJ whole genome shotgun (WGS) entry which is preliminary data.</text>
</comment>
<dbReference type="SUPFAM" id="SSF52540">
    <property type="entry name" value="P-loop containing nucleoside triphosphate hydrolases"/>
    <property type="match status" value="2"/>
</dbReference>
<evidence type="ECO:0000256" key="2">
    <source>
        <dbReference type="ARBA" id="ARBA00022840"/>
    </source>
</evidence>
<dbReference type="Pfam" id="PF13245">
    <property type="entry name" value="AAA_19"/>
    <property type="match status" value="1"/>
</dbReference>
<dbReference type="CDD" id="cd17933">
    <property type="entry name" value="DEXSc_RecD-like"/>
    <property type="match status" value="1"/>
</dbReference>
<sequence>MTEQEEQLDMVSGTLQNIIFAASDSYFKILSVLVEDSTLADWQEPEIIVTGTFADVQEGSVYNFYGDLVRHPKYGQQFKAQRYENELPPDENGLIKYLASGQFKGVGPKTAAKIVNSLGLNAIQLILDDPRVLAGMVKPALAQNLYRTLRLNLGLERFFQLGNQYGIGADLAGKLYDQYGDEAEDILINHPYRFVFEFDGLSFKKIDQIAQKSGFQDNNGERMRAAVYAAMNALTFRQGHTFLTLAQLESATDSLLRQPDIQQSEAIQTALDELISAHRVVVDQQRYYPKPLYDAEVTVAQQLKQLLVSPGSFPLNVNQVGQHLVVPDRIELDDKQQQAVQTGLASRLFVLTGGPGTGKTTIIKSMVATWQKLVQVVAQQGSFGTDWLKSQRVRLASPTGRAAKRMTEITGYEASTIHRLLGITDGGEAEFNADNPIDGGLLIVDEASMLDIELAAQLLSALPKDITLIFVGDSDQLPSVGPGNVLADMLASQVIPQVELDTIYRQGRGSSINALAADIKAGYLPQNFAANQGDRASFMVDGAQVPSAIYQVLEAAFKKGYSANEVQILTPMYKSEAGVNALNLMAQELFNPIKPGQKSLQHGQINFRQGDKVLQLENDSERDVYNGDMGQVIAVHYRSDGQGHEDSLVVDFDGKELLYPKKSLNQLTLAYATTVHKAQGNEFRLVIMVLTDQFYIMLNRNLLYTGITRAKEALIMVGNYSAFETAASRAVPKRQTSLVDRLQGQVETTARPVPSKEVPQNNQPIKSMLTETEEQSVSAGSAGGLNQATLRQASQDPLVGMLGTSPYDFMP</sequence>
<keyword evidence="3 5" id="KW-0378">Hydrolase</keyword>
<keyword evidence="1 3" id="KW-0547">Nucleotide-binding</keyword>
<dbReference type="InterPro" id="IPR006345">
    <property type="entry name" value="RecD2"/>
</dbReference>
<name>A0ABN8HCX9_9LACO</name>
<evidence type="ECO:0000256" key="3">
    <source>
        <dbReference type="HAMAP-Rule" id="MF_01488"/>
    </source>
</evidence>
<keyword evidence="3" id="KW-0238">DNA-binding</keyword>
<dbReference type="Gene3D" id="3.40.50.300">
    <property type="entry name" value="P-loop containing nucleotide triphosphate hydrolases"/>
    <property type="match status" value="2"/>
</dbReference>
<protein>
    <recommendedName>
        <fullName evidence="3">ATP-dependent RecD2 DNA helicase</fullName>
        <ecNumber evidence="3">5.6.2.3</ecNumber>
    </recommendedName>
    <alternativeName>
        <fullName evidence="3">DNA 5'-3' helicase subunit RecD2</fullName>
    </alternativeName>
</protein>
<dbReference type="Pfam" id="PF13538">
    <property type="entry name" value="UvrD_C_2"/>
    <property type="match status" value="1"/>
</dbReference>
<dbReference type="InterPro" id="IPR027785">
    <property type="entry name" value="UvrD-like_helicase_C"/>
</dbReference>
<dbReference type="InterPro" id="IPR027417">
    <property type="entry name" value="P-loop_NTPase"/>
</dbReference>
<dbReference type="EMBL" id="CAKOEU010000004">
    <property type="protein sequence ID" value="CAH1854771.1"/>
    <property type="molecule type" value="Genomic_DNA"/>
</dbReference>
<dbReference type="Proteomes" id="UP000838102">
    <property type="component" value="Unassembled WGS sequence"/>
</dbReference>
<keyword evidence="3" id="KW-0347">Helicase</keyword>
<dbReference type="PANTHER" id="PTHR43788:SF6">
    <property type="entry name" value="DNA HELICASE B"/>
    <property type="match status" value="1"/>
</dbReference>
<dbReference type="GO" id="GO:0016787">
    <property type="term" value="F:hydrolase activity"/>
    <property type="evidence" value="ECO:0007669"/>
    <property type="project" value="UniProtKB-KW"/>
</dbReference>